<dbReference type="RefSeq" id="WP_210227218.1">
    <property type="nucleotide sequence ID" value="NZ_CP072800.1"/>
</dbReference>
<evidence type="ECO:0000313" key="1">
    <source>
        <dbReference type="EMBL" id="QTR50171.1"/>
    </source>
</evidence>
<protein>
    <recommendedName>
        <fullName evidence="3">SD-repeat containing protein B domain-containing protein</fullName>
    </recommendedName>
</protein>
<sequence>MDYLSSGSLAGSATGAAIVNEDELTTPAVGGATSEHNDFLDYRVGSIAGQVRNDSDYDGSFADADAGIAGVTITLFTDPDGNGDPADGVNVGTATTNSAGSYVFNAVKPAIM</sequence>
<evidence type="ECO:0000313" key="2">
    <source>
        <dbReference type="Proteomes" id="UP000672027"/>
    </source>
</evidence>
<keyword evidence="2" id="KW-1185">Reference proteome</keyword>
<dbReference type="SUPFAM" id="SSF117074">
    <property type="entry name" value="Hypothetical protein PA1324"/>
    <property type="match status" value="1"/>
</dbReference>
<name>A0ABX7X2M9_9GAMM</name>
<dbReference type="InterPro" id="IPR013783">
    <property type="entry name" value="Ig-like_fold"/>
</dbReference>
<reference evidence="1 2" key="1">
    <citation type="submission" date="2021-04" db="EMBL/GenBank/DDBJ databases">
        <title>Genomics, taxonomy and metabolism of representatives of sulfur bacteria of the genus Thiothrix: Thiothrix fructosivorans QT, Thiothrix unzii A1T and three new species, Thiothrix subterranea sp. nov., Thiothrix litoralis sp. nov. and 'Candidatus Thiothrix anitrata' sp. nov.</title>
        <authorList>
            <person name="Ravin N.V."/>
            <person name="Smolyakov D."/>
            <person name="Rudenko T.S."/>
            <person name="Mardanov A.V."/>
            <person name="Beletsky A.V."/>
            <person name="Markov N.D."/>
            <person name="Fomenkov A.I."/>
            <person name="Roberts R.J."/>
            <person name="Karnachuk O.V."/>
            <person name="Novikov A."/>
            <person name="Grabovich M.Y."/>
        </authorList>
    </citation>
    <scope>NUCLEOTIDE SEQUENCE [LARGE SCALE GENOMIC DNA]</scope>
    <source>
        <strain evidence="1 2">A52</strain>
    </source>
</reference>
<dbReference type="Proteomes" id="UP000672027">
    <property type="component" value="Chromosome"/>
</dbReference>
<dbReference type="EMBL" id="CP072800">
    <property type="protein sequence ID" value="QTR50171.1"/>
    <property type="molecule type" value="Genomic_DNA"/>
</dbReference>
<evidence type="ECO:0008006" key="3">
    <source>
        <dbReference type="Google" id="ProtNLM"/>
    </source>
</evidence>
<proteinExistence type="predicted"/>
<organism evidence="1 2">
    <name type="scientific">Candidatus Thiothrix anitrata</name>
    <dbReference type="NCBI Taxonomy" id="2823902"/>
    <lineage>
        <taxon>Bacteria</taxon>
        <taxon>Pseudomonadati</taxon>
        <taxon>Pseudomonadota</taxon>
        <taxon>Gammaproteobacteria</taxon>
        <taxon>Thiotrichales</taxon>
        <taxon>Thiotrichaceae</taxon>
        <taxon>Thiothrix</taxon>
    </lineage>
</organism>
<gene>
    <name evidence="1" type="ORF">J8380_00870</name>
</gene>
<accession>A0ABX7X2M9</accession>
<dbReference type="Gene3D" id="2.60.40.10">
    <property type="entry name" value="Immunoglobulins"/>
    <property type="match status" value="1"/>
</dbReference>